<comment type="caution">
    <text evidence="1">The sequence shown here is derived from an EMBL/GenBank/DDBJ whole genome shotgun (WGS) entry which is preliminary data.</text>
</comment>
<dbReference type="AlphaFoldDB" id="A0A562LML0"/>
<proteinExistence type="predicted"/>
<reference evidence="1 2" key="1">
    <citation type="journal article" date="2015" name="Stand. Genomic Sci.">
        <title>Genomic Encyclopedia of Bacterial and Archaeal Type Strains, Phase III: the genomes of soil and plant-associated and newly described type strains.</title>
        <authorList>
            <person name="Whitman W.B."/>
            <person name="Woyke T."/>
            <person name="Klenk H.P."/>
            <person name="Zhou Y."/>
            <person name="Lilburn T.G."/>
            <person name="Beck B.J."/>
            <person name="De Vos P."/>
            <person name="Vandamme P."/>
            <person name="Eisen J.A."/>
            <person name="Garrity G."/>
            <person name="Hugenholtz P."/>
            <person name="Kyrpides N.C."/>
        </authorList>
    </citation>
    <scope>NUCLEOTIDE SEQUENCE [LARGE SCALE GENOMIC DNA]</scope>
    <source>
        <strain evidence="1 2">CGMCC 1.10947</strain>
    </source>
</reference>
<evidence type="ECO:0000313" key="1">
    <source>
        <dbReference type="EMBL" id="TWI08838.1"/>
    </source>
</evidence>
<dbReference type="RefSeq" id="WP_145630068.1">
    <property type="nucleotide sequence ID" value="NZ_CP088014.1"/>
</dbReference>
<accession>A0A562LML0</accession>
<dbReference type="Proteomes" id="UP000317176">
    <property type="component" value="Unassembled WGS sequence"/>
</dbReference>
<name>A0A562LML0_9BRAD</name>
<evidence type="ECO:0008006" key="3">
    <source>
        <dbReference type="Google" id="ProtNLM"/>
    </source>
</evidence>
<protein>
    <recommendedName>
        <fullName evidence="3">HNH endonuclease</fullName>
    </recommendedName>
</protein>
<evidence type="ECO:0000313" key="2">
    <source>
        <dbReference type="Proteomes" id="UP000317176"/>
    </source>
</evidence>
<dbReference type="OrthoDB" id="7846512at2"/>
<dbReference type="EMBL" id="VLKL01000003">
    <property type="protein sequence ID" value="TWI08838.1"/>
    <property type="molecule type" value="Genomic_DNA"/>
</dbReference>
<gene>
    <name evidence="1" type="ORF">IQ17_01662</name>
</gene>
<organism evidence="1 2">
    <name type="scientific">Bradyrhizobium daqingense</name>
    <dbReference type="NCBI Taxonomy" id="993502"/>
    <lineage>
        <taxon>Bacteria</taxon>
        <taxon>Pseudomonadati</taxon>
        <taxon>Pseudomonadota</taxon>
        <taxon>Alphaproteobacteria</taxon>
        <taxon>Hyphomicrobiales</taxon>
        <taxon>Nitrobacteraceae</taxon>
        <taxon>Bradyrhizobium</taxon>
    </lineage>
</organism>
<sequence length="273" mass="30451">MGENKLKRRAHAAVLDGCPCCIYCGGDVHATSVDHVPPIIMFEQRRRPKGLEFGSCDACNGGTRRADLVAAMIGRSMPDSKTDAGRKEMKNIFSGIDNNIPGLLEEMYLPREMQSAAGWRKQDGGLLRVDGPLVSSHMQTFAFKIGFSLYYEMTKRVLPKAGGVVARWFSNFDRLSGAFPQDVFEHLLPSNTLRQGKFEVSDQFEYQWRFAEEDRMAMFLAIFRQSFAVIAFAAVDRSLFDVETKHAFEICAPGELTKLLNARAHASPRGAAD</sequence>
<keyword evidence="2" id="KW-1185">Reference proteome</keyword>